<evidence type="ECO:0000256" key="5">
    <source>
        <dbReference type="ARBA" id="ARBA00022989"/>
    </source>
</evidence>
<dbReference type="PANTHER" id="PTHR43394">
    <property type="entry name" value="ATP-DEPENDENT PERMEASE MDL1, MITOCHONDRIAL"/>
    <property type="match status" value="1"/>
</dbReference>
<keyword evidence="6 7" id="KW-0472">Membrane</keyword>
<keyword evidence="4 10" id="KW-0067">ATP-binding</keyword>
<dbReference type="SMART" id="SM00382">
    <property type="entry name" value="AAA"/>
    <property type="match status" value="1"/>
</dbReference>
<organism evidence="10 11">
    <name type="scientific">Actinomyces oris</name>
    <dbReference type="NCBI Taxonomy" id="544580"/>
    <lineage>
        <taxon>Bacteria</taxon>
        <taxon>Bacillati</taxon>
        <taxon>Actinomycetota</taxon>
        <taxon>Actinomycetes</taxon>
        <taxon>Actinomycetales</taxon>
        <taxon>Actinomycetaceae</taxon>
        <taxon>Actinomyces</taxon>
    </lineage>
</organism>
<dbReference type="SUPFAM" id="SSF52540">
    <property type="entry name" value="P-loop containing nucleoside triphosphate hydrolases"/>
    <property type="match status" value="1"/>
</dbReference>
<evidence type="ECO:0000256" key="6">
    <source>
        <dbReference type="ARBA" id="ARBA00023136"/>
    </source>
</evidence>
<dbReference type="PROSITE" id="PS50929">
    <property type="entry name" value="ABC_TM1F"/>
    <property type="match status" value="1"/>
</dbReference>
<proteinExistence type="predicted"/>
<dbReference type="GO" id="GO:0016887">
    <property type="term" value="F:ATP hydrolysis activity"/>
    <property type="evidence" value="ECO:0007669"/>
    <property type="project" value="InterPro"/>
</dbReference>
<dbReference type="PROSITE" id="PS00211">
    <property type="entry name" value="ABC_TRANSPORTER_1"/>
    <property type="match status" value="1"/>
</dbReference>
<comment type="subcellular location">
    <subcellularLocation>
        <location evidence="1">Cell membrane</location>
        <topology evidence="1">Multi-pass membrane protein</topology>
    </subcellularLocation>
</comment>
<dbReference type="GO" id="GO:0005524">
    <property type="term" value="F:ATP binding"/>
    <property type="evidence" value="ECO:0007669"/>
    <property type="project" value="UniProtKB-KW"/>
</dbReference>
<dbReference type="Gene3D" id="3.40.50.300">
    <property type="entry name" value="P-loop containing nucleotide triphosphate hydrolases"/>
    <property type="match status" value="1"/>
</dbReference>
<protein>
    <submittedName>
        <fullName evidence="10">ABC transporter ATP-binding protein</fullName>
    </submittedName>
</protein>
<evidence type="ECO:0000256" key="2">
    <source>
        <dbReference type="ARBA" id="ARBA00022692"/>
    </source>
</evidence>
<dbReference type="InterPro" id="IPR017871">
    <property type="entry name" value="ABC_transporter-like_CS"/>
</dbReference>
<keyword evidence="5 7" id="KW-1133">Transmembrane helix</keyword>
<keyword evidence="3" id="KW-0547">Nucleotide-binding</keyword>
<dbReference type="Gene3D" id="1.20.1560.10">
    <property type="entry name" value="ABC transporter type 1, transmembrane domain"/>
    <property type="match status" value="1"/>
</dbReference>
<dbReference type="InterPro" id="IPR039421">
    <property type="entry name" value="Type_1_exporter"/>
</dbReference>
<dbReference type="Pfam" id="PF00664">
    <property type="entry name" value="ABC_membrane"/>
    <property type="match status" value="1"/>
</dbReference>
<dbReference type="Proteomes" id="UP000185736">
    <property type="component" value="Unassembled WGS sequence"/>
</dbReference>
<evidence type="ECO:0000256" key="7">
    <source>
        <dbReference type="SAM" id="Phobius"/>
    </source>
</evidence>
<feature type="domain" description="ABC transporter" evidence="8">
    <location>
        <begin position="354"/>
        <end position="584"/>
    </location>
</feature>
<evidence type="ECO:0000259" key="9">
    <source>
        <dbReference type="PROSITE" id="PS50929"/>
    </source>
</evidence>
<feature type="transmembrane region" description="Helical" evidence="7">
    <location>
        <begin position="265"/>
        <end position="283"/>
    </location>
</feature>
<accession>A0A1Q8HYL5</accession>
<dbReference type="EMBL" id="MSGO01000051">
    <property type="protein sequence ID" value="OLL13945.1"/>
    <property type="molecule type" value="Genomic_DNA"/>
</dbReference>
<feature type="transmembrane region" description="Helical" evidence="7">
    <location>
        <begin position="159"/>
        <end position="186"/>
    </location>
</feature>
<dbReference type="GO" id="GO:0015421">
    <property type="term" value="F:ABC-type oligopeptide transporter activity"/>
    <property type="evidence" value="ECO:0007669"/>
    <property type="project" value="TreeGrafter"/>
</dbReference>
<evidence type="ECO:0000313" key="10">
    <source>
        <dbReference type="EMBL" id="OLL13945.1"/>
    </source>
</evidence>
<keyword evidence="2 7" id="KW-0812">Transmembrane</keyword>
<evidence type="ECO:0000256" key="4">
    <source>
        <dbReference type="ARBA" id="ARBA00022840"/>
    </source>
</evidence>
<sequence>MAHSATRPSGLTSARRVLASSCGRVLRASAPSIIIAAILVATQAGLSTVSPLMLQRIIDGLAQNPSTADVLLPGLLAAGAAVVSTAVSVASQRMTALTGQRFQERLRVLMLNKLTRLSSSTVSAAPGGSLLSRITNDTAQAQTFVSTILPQALGLIARLGILLSIMWTRSFTITLVVLALALILALPTERVSRTLSATTDRMLDAMSVFSGTVVERVGVTGHLFSRTAADIPTDRRRAEASAAGVRASYTRMITLDSAFSSSLDLVGALGTVAVLIIGGYSVVQGDMTPGALAALAALTPQLYAPLQAASGVRTGLATSWSALSRVSDFLESKEEWYEAPPAPVDVPNGGALLVRETDYSVAVGTSSTVLLDSVSLTARCGEIVAIVGPSGSGKSTLLSLIAGANHPSQGSITVAGFSPVVTGTEAWNSIVQYCPQEPFFRSGTLKENFEAVCPGISEARIHELCSRVGLDLSRLGDRSGTSTMLGERGARISGGERARLAIARTLALNPRVLLLDEPTAALDDESTDRLIATLLNLKRDHCIVVTTHDARLFAATDRAYRMEFGRLREVPTPTLARVEKGVPA</sequence>
<dbReference type="SUPFAM" id="SSF90123">
    <property type="entry name" value="ABC transporter transmembrane region"/>
    <property type="match status" value="1"/>
</dbReference>
<name>A0A1Q8HYL5_9ACTO</name>
<gene>
    <name evidence="10" type="ORF">BKH32_11195</name>
</gene>
<dbReference type="PANTHER" id="PTHR43394:SF1">
    <property type="entry name" value="ATP-BINDING CASSETTE SUB-FAMILY B MEMBER 10, MITOCHONDRIAL"/>
    <property type="match status" value="1"/>
</dbReference>
<evidence type="ECO:0000256" key="1">
    <source>
        <dbReference type="ARBA" id="ARBA00004651"/>
    </source>
</evidence>
<reference evidence="10 11" key="1">
    <citation type="submission" date="2016-12" db="EMBL/GenBank/DDBJ databases">
        <title>Genomic comparison of strains in the 'Actinomyces naeslundii' group.</title>
        <authorList>
            <person name="Mughal S.R."/>
            <person name="Do T."/>
            <person name="Gilbert S.C."/>
            <person name="Witherden E.A."/>
            <person name="Didelot X."/>
            <person name="Beighton D."/>
        </authorList>
    </citation>
    <scope>NUCLEOTIDE SEQUENCE [LARGE SCALE GENOMIC DNA]</scope>
    <source>
        <strain evidence="10 11">S64C</strain>
    </source>
</reference>
<comment type="caution">
    <text evidence="10">The sequence shown here is derived from an EMBL/GenBank/DDBJ whole genome shotgun (WGS) entry which is preliminary data.</text>
</comment>
<dbReference type="AlphaFoldDB" id="A0A1Q8HYL5"/>
<feature type="transmembrane region" description="Helical" evidence="7">
    <location>
        <begin position="33"/>
        <end position="58"/>
    </location>
</feature>
<evidence type="ECO:0000313" key="11">
    <source>
        <dbReference type="Proteomes" id="UP000185736"/>
    </source>
</evidence>
<dbReference type="InterPro" id="IPR036640">
    <property type="entry name" value="ABC1_TM_sf"/>
</dbReference>
<dbReference type="InterPro" id="IPR027417">
    <property type="entry name" value="P-loop_NTPase"/>
</dbReference>
<dbReference type="InterPro" id="IPR003593">
    <property type="entry name" value="AAA+_ATPase"/>
</dbReference>
<dbReference type="RefSeq" id="WP_075250115.1">
    <property type="nucleotide sequence ID" value="NZ_MSGO01000051.1"/>
</dbReference>
<dbReference type="PROSITE" id="PS50893">
    <property type="entry name" value="ABC_TRANSPORTER_2"/>
    <property type="match status" value="1"/>
</dbReference>
<dbReference type="Pfam" id="PF00005">
    <property type="entry name" value="ABC_tran"/>
    <property type="match status" value="1"/>
</dbReference>
<evidence type="ECO:0000259" key="8">
    <source>
        <dbReference type="PROSITE" id="PS50893"/>
    </source>
</evidence>
<dbReference type="GO" id="GO:0005886">
    <property type="term" value="C:plasma membrane"/>
    <property type="evidence" value="ECO:0007669"/>
    <property type="project" value="UniProtKB-SubCell"/>
</dbReference>
<dbReference type="InterPro" id="IPR011527">
    <property type="entry name" value="ABC1_TM_dom"/>
</dbReference>
<feature type="domain" description="ABC transmembrane type-1" evidence="9">
    <location>
        <begin position="34"/>
        <end position="318"/>
    </location>
</feature>
<feature type="transmembrane region" description="Helical" evidence="7">
    <location>
        <begin position="70"/>
        <end position="91"/>
    </location>
</feature>
<evidence type="ECO:0000256" key="3">
    <source>
        <dbReference type="ARBA" id="ARBA00022741"/>
    </source>
</evidence>
<dbReference type="InterPro" id="IPR003439">
    <property type="entry name" value="ABC_transporter-like_ATP-bd"/>
</dbReference>